<keyword evidence="3" id="KW-0560">Oxidoreductase</keyword>
<dbReference type="InterPro" id="IPR036291">
    <property type="entry name" value="NAD(P)-bd_dom_sf"/>
</dbReference>
<dbReference type="Pfam" id="PF00107">
    <property type="entry name" value="ADH_zinc_N"/>
    <property type="match status" value="1"/>
</dbReference>
<dbReference type="Gene3D" id="3.40.50.720">
    <property type="entry name" value="NAD(P)-binding Rossmann-like Domain"/>
    <property type="match status" value="1"/>
</dbReference>
<evidence type="ECO:0000313" key="7">
    <source>
        <dbReference type="EMBL" id="RKD34213.1"/>
    </source>
</evidence>
<keyword evidence="8" id="KW-1185">Reference proteome</keyword>
<name>A0A419T9R9_9FIRM</name>
<dbReference type="Pfam" id="PF08240">
    <property type="entry name" value="ADH_N"/>
    <property type="match status" value="1"/>
</dbReference>
<evidence type="ECO:0000256" key="3">
    <source>
        <dbReference type="ARBA" id="ARBA00023002"/>
    </source>
</evidence>
<gene>
    <name evidence="7" type="ORF">BET03_07960</name>
</gene>
<dbReference type="PANTHER" id="PTHR43401">
    <property type="entry name" value="L-THREONINE 3-DEHYDROGENASE"/>
    <property type="match status" value="1"/>
</dbReference>
<evidence type="ECO:0000259" key="6">
    <source>
        <dbReference type="Pfam" id="PF08240"/>
    </source>
</evidence>
<comment type="similarity">
    <text evidence="4">Belongs to the zinc-containing alcohol dehydrogenase family.</text>
</comment>
<dbReference type="InterPro" id="IPR002328">
    <property type="entry name" value="ADH_Zn_CS"/>
</dbReference>
<dbReference type="PANTHER" id="PTHR43401:SF2">
    <property type="entry name" value="L-THREONINE 3-DEHYDROGENASE"/>
    <property type="match status" value="1"/>
</dbReference>
<evidence type="ECO:0000259" key="5">
    <source>
        <dbReference type="Pfam" id="PF00107"/>
    </source>
</evidence>
<dbReference type="PROSITE" id="PS00059">
    <property type="entry name" value="ADH_ZINC"/>
    <property type="match status" value="1"/>
</dbReference>
<dbReference type="EMBL" id="MCIB01000002">
    <property type="protein sequence ID" value="RKD34213.1"/>
    <property type="molecule type" value="Genomic_DNA"/>
</dbReference>
<keyword evidence="1 4" id="KW-0479">Metal-binding</keyword>
<sequence length="342" mass="37861">MKYNFAVLEKNKIKYVNGILDKPKENEVLVKIDACAICTLEKRVYLGKIKFDYPFAGGHEVSGHVEAVGEKVKNLNANDKVALRLLNRCGECYYCRSGYDNQCIEAFKTKIHKGYPGPGGFSEYILIDSKSVFKMPRDLDEKVIAFSEPLACCIHSINRAKIELGDDVVIVGAGVMGLLHTILAKLRGARVTVCEISKKRLEVAQKCGADILIDCNKEEPTKKVLNLTNGRGADVVVDTAPVSETAETSIKMLGKTGRLILYSSFHPDKLVKISPNSIHYSEIIVTGSVNPSTSDFLRATRLLSSRLVDPSILISEVISFKELEYGLENSIIPENYRVIVKM</sequence>
<comment type="caution">
    <text evidence="7">The sequence shown here is derived from an EMBL/GenBank/DDBJ whole genome shotgun (WGS) entry which is preliminary data.</text>
</comment>
<dbReference type="AlphaFoldDB" id="A0A419T9R9"/>
<dbReference type="SUPFAM" id="SSF50129">
    <property type="entry name" value="GroES-like"/>
    <property type="match status" value="1"/>
</dbReference>
<evidence type="ECO:0000256" key="1">
    <source>
        <dbReference type="ARBA" id="ARBA00022723"/>
    </source>
</evidence>
<feature type="domain" description="Alcohol dehydrogenase-like N-terminal" evidence="6">
    <location>
        <begin position="25"/>
        <end position="136"/>
    </location>
</feature>
<dbReference type="RefSeq" id="WP_120167250.1">
    <property type="nucleotide sequence ID" value="NZ_MCIB01000002.1"/>
</dbReference>
<evidence type="ECO:0000313" key="8">
    <source>
        <dbReference type="Proteomes" id="UP000284177"/>
    </source>
</evidence>
<reference evidence="7 8" key="1">
    <citation type="submission" date="2016-08" db="EMBL/GenBank/DDBJ databases">
        <title>Novel Firmicutes and Novel Genomes.</title>
        <authorList>
            <person name="Poppleton D.I."/>
            <person name="Gribaldo S."/>
        </authorList>
    </citation>
    <scope>NUCLEOTIDE SEQUENCE [LARGE SCALE GENOMIC DNA]</scope>
    <source>
        <strain evidence="7 8">CTT3</strain>
    </source>
</reference>
<dbReference type="InterPro" id="IPR011032">
    <property type="entry name" value="GroES-like_sf"/>
</dbReference>
<keyword evidence="2 4" id="KW-0862">Zinc</keyword>
<evidence type="ECO:0000256" key="4">
    <source>
        <dbReference type="RuleBase" id="RU361277"/>
    </source>
</evidence>
<dbReference type="OrthoDB" id="9769198at2"/>
<dbReference type="SUPFAM" id="SSF51735">
    <property type="entry name" value="NAD(P)-binding Rossmann-fold domains"/>
    <property type="match status" value="1"/>
</dbReference>
<dbReference type="GO" id="GO:0016491">
    <property type="term" value="F:oxidoreductase activity"/>
    <property type="evidence" value="ECO:0007669"/>
    <property type="project" value="UniProtKB-KW"/>
</dbReference>
<dbReference type="InterPro" id="IPR013149">
    <property type="entry name" value="ADH-like_C"/>
</dbReference>
<organism evidence="7 8">
    <name type="scientific">Thermohalobacter berrensis</name>
    <dbReference type="NCBI Taxonomy" id="99594"/>
    <lineage>
        <taxon>Bacteria</taxon>
        <taxon>Bacillati</taxon>
        <taxon>Bacillota</taxon>
        <taxon>Tissierellia</taxon>
        <taxon>Tissierellales</taxon>
        <taxon>Thermohalobacteraceae</taxon>
        <taxon>Thermohalobacter</taxon>
    </lineage>
</organism>
<feature type="domain" description="Alcohol dehydrogenase-like C-terminal" evidence="5">
    <location>
        <begin position="177"/>
        <end position="304"/>
    </location>
</feature>
<dbReference type="Proteomes" id="UP000284177">
    <property type="component" value="Unassembled WGS sequence"/>
</dbReference>
<dbReference type="Gene3D" id="3.90.180.10">
    <property type="entry name" value="Medium-chain alcohol dehydrogenases, catalytic domain"/>
    <property type="match status" value="1"/>
</dbReference>
<proteinExistence type="inferred from homology"/>
<evidence type="ECO:0000256" key="2">
    <source>
        <dbReference type="ARBA" id="ARBA00022833"/>
    </source>
</evidence>
<protein>
    <submittedName>
        <fullName evidence="7">Sorbitol dehydrogenase</fullName>
    </submittedName>
</protein>
<dbReference type="GO" id="GO:0008270">
    <property type="term" value="F:zinc ion binding"/>
    <property type="evidence" value="ECO:0007669"/>
    <property type="project" value="InterPro"/>
</dbReference>
<dbReference type="InterPro" id="IPR050129">
    <property type="entry name" value="Zn_alcohol_dh"/>
</dbReference>
<comment type="cofactor">
    <cofactor evidence="4">
        <name>Zn(2+)</name>
        <dbReference type="ChEBI" id="CHEBI:29105"/>
    </cofactor>
</comment>
<accession>A0A419T9R9</accession>
<dbReference type="InterPro" id="IPR013154">
    <property type="entry name" value="ADH-like_N"/>
</dbReference>